<proteinExistence type="predicted"/>
<name>A0ABW4J9H5_9LACO</name>
<sequence length="229" mass="27125">MGKRKRNHRAANGTDSLRADELRRYIEHATFTDLNFLETLIAEQRQNLLAKENAVRFPVYQRLQKKLDIDEQQIRQLIAHQLRTDYSFELTPSFLYEYFQNYPSDAYFDLYTDWQQTIKKLGQLQDKIGEILMIRDKIRHSGFDVVKTRYSQRSLSTYLYLPLEQADAFTIVFGKQYDLNHLNDLLVNYDVSNTETFSVRISDHINGTFYNQGAHQRQSYAKADVNIYI</sequence>
<evidence type="ECO:0008006" key="4">
    <source>
        <dbReference type="Google" id="ProtNLM"/>
    </source>
</evidence>
<gene>
    <name evidence="2" type="ORF">ACFQ5M_13155</name>
</gene>
<comment type="caution">
    <text evidence="2">The sequence shown here is derived from an EMBL/GenBank/DDBJ whole genome shotgun (WGS) entry which is preliminary data.</text>
</comment>
<dbReference type="RefSeq" id="WP_125715976.1">
    <property type="nucleotide sequence ID" value="NZ_JBHTOP010000028.1"/>
</dbReference>
<dbReference type="Proteomes" id="UP001597267">
    <property type="component" value="Unassembled WGS sequence"/>
</dbReference>
<evidence type="ECO:0000256" key="1">
    <source>
        <dbReference type="SAM" id="Coils"/>
    </source>
</evidence>
<evidence type="ECO:0000313" key="2">
    <source>
        <dbReference type="EMBL" id="MFD1673016.1"/>
    </source>
</evidence>
<evidence type="ECO:0000313" key="3">
    <source>
        <dbReference type="Proteomes" id="UP001597267"/>
    </source>
</evidence>
<feature type="coiled-coil region" evidence="1">
    <location>
        <begin position="34"/>
        <end position="80"/>
    </location>
</feature>
<keyword evidence="1" id="KW-0175">Coiled coil</keyword>
<reference evidence="3" key="1">
    <citation type="journal article" date="2019" name="Int. J. Syst. Evol. Microbiol.">
        <title>The Global Catalogue of Microorganisms (GCM) 10K type strain sequencing project: providing services to taxonomists for standard genome sequencing and annotation.</title>
        <authorList>
            <consortium name="The Broad Institute Genomics Platform"/>
            <consortium name="The Broad Institute Genome Sequencing Center for Infectious Disease"/>
            <person name="Wu L."/>
            <person name="Ma J."/>
        </authorList>
    </citation>
    <scope>NUCLEOTIDE SEQUENCE [LARGE SCALE GENOMIC DNA]</scope>
    <source>
        <strain evidence="3">CCM 8896</strain>
    </source>
</reference>
<dbReference type="EMBL" id="JBHTOP010000028">
    <property type="protein sequence ID" value="MFD1673016.1"/>
    <property type="molecule type" value="Genomic_DNA"/>
</dbReference>
<organism evidence="2 3">
    <name type="scientific">Agrilactobacillus yilanensis</name>
    <dbReference type="NCBI Taxonomy" id="2485997"/>
    <lineage>
        <taxon>Bacteria</taxon>
        <taxon>Bacillati</taxon>
        <taxon>Bacillota</taxon>
        <taxon>Bacilli</taxon>
        <taxon>Lactobacillales</taxon>
        <taxon>Lactobacillaceae</taxon>
        <taxon>Agrilactobacillus</taxon>
    </lineage>
</organism>
<protein>
    <recommendedName>
        <fullName evidence="4">DUF2313 domain-containing protein</fullName>
    </recommendedName>
</protein>
<accession>A0ABW4J9H5</accession>
<keyword evidence="3" id="KW-1185">Reference proteome</keyword>